<evidence type="ECO:0000256" key="6">
    <source>
        <dbReference type="ARBA" id="ARBA00022989"/>
    </source>
</evidence>
<keyword evidence="10" id="KW-0472">Membrane</keyword>
<dbReference type="AlphaFoldDB" id="A0AB40AUD9"/>
<dbReference type="PRINTS" id="PR00385">
    <property type="entry name" value="P450"/>
</dbReference>
<dbReference type="Pfam" id="PF00067">
    <property type="entry name" value="p450"/>
    <property type="match status" value="1"/>
</dbReference>
<dbReference type="InterPro" id="IPR017972">
    <property type="entry name" value="Cyt_P450_CS"/>
</dbReference>
<dbReference type="PANTHER" id="PTHR24282">
    <property type="entry name" value="CYTOCHROME P450 FAMILY MEMBER"/>
    <property type="match status" value="1"/>
</dbReference>
<comment type="subcellular location">
    <subcellularLocation>
        <location evidence="1">Membrane</location>
    </subcellularLocation>
</comment>
<dbReference type="InterPro" id="IPR001128">
    <property type="entry name" value="Cyt_P450"/>
</dbReference>
<evidence type="ECO:0000256" key="4">
    <source>
        <dbReference type="ARBA" id="ARBA00022692"/>
    </source>
</evidence>
<dbReference type="PRINTS" id="PR00463">
    <property type="entry name" value="EP450I"/>
</dbReference>
<reference evidence="14" key="1">
    <citation type="submission" date="2025-08" db="UniProtKB">
        <authorList>
            <consortium name="RefSeq"/>
        </authorList>
    </citation>
    <scope>IDENTIFICATION</scope>
</reference>
<dbReference type="GO" id="GO:0016705">
    <property type="term" value="F:oxidoreductase activity, acting on paired donors, with incorporation or reduction of molecular oxygen"/>
    <property type="evidence" value="ECO:0007669"/>
    <property type="project" value="InterPro"/>
</dbReference>
<proteinExistence type="inferred from homology"/>
<keyword evidence="13" id="KW-1185">Reference proteome</keyword>
<comment type="cofactor">
    <cofactor evidence="11">
        <name>heme</name>
        <dbReference type="ChEBI" id="CHEBI:30413"/>
    </cofactor>
</comment>
<dbReference type="GO" id="GO:0004497">
    <property type="term" value="F:monooxygenase activity"/>
    <property type="evidence" value="ECO:0007669"/>
    <property type="project" value="UniProtKB-KW"/>
</dbReference>
<dbReference type="InterPro" id="IPR050665">
    <property type="entry name" value="Cytochrome_P450_Monooxygen"/>
</dbReference>
<keyword evidence="7 12" id="KW-0560">Oxidoreductase</keyword>
<keyword evidence="5 11" id="KW-0479">Metal-binding</keyword>
<evidence type="ECO:0000313" key="14">
    <source>
        <dbReference type="RefSeq" id="XP_039118596.1"/>
    </source>
</evidence>
<dbReference type="PROSITE" id="PS00086">
    <property type="entry name" value="CYTOCHROME_P450"/>
    <property type="match status" value="1"/>
</dbReference>
<evidence type="ECO:0000256" key="9">
    <source>
        <dbReference type="ARBA" id="ARBA00023033"/>
    </source>
</evidence>
<organism evidence="13 14">
    <name type="scientific">Dioscorea cayennensis subsp. rotundata</name>
    <name type="common">White Guinea yam</name>
    <name type="synonym">Dioscorea rotundata</name>
    <dbReference type="NCBI Taxonomy" id="55577"/>
    <lineage>
        <taxon>Eukaryota</taxon>
        <taxon>Viridiplantae</taxon>
        <taxon>Streptophyta</taxon>
        <taxon>Embryophyta</taxon>
        <taxon>Tracheophyta</taxon>
        <taxon>Spermatophyta</taxon>
        <taxon>Magnoliopsida</taxon>
        <taxon>Liliopsida</taxon>
        <taxon>Dioscoreales</taxon>
        <taxon>Dioscoreaceae</taxon>
        <taxon>Dioscorea</taxon>
    </lineage>
</organism>
<dbReference type="GO" id="GO:0006629">
    <property type="term" value="P:lipid metabolic process"/>
    <property type="evidence" value="ECO:0007669"/>
    <property type="project" value="UniProtKB-ARBA"/>
</dbReference>
<evidence type="ECO:0000256" key="5">
    <source>
        <dbReference type="ARBA" id="ARBA00022723"/>
    </source>
</evidence>
<dbReference type="InterPro" id="IPR002401">
    <property type="entry name" value="Cyt_P450_E_grp-I"/>
</dbReference>
<accession>A0AB40AUD9</accession>
<dbReference type="SUPFAM" id="SSF48264">
    <property type="entry name" value="Cytochrome P450"/>
    <property type="match status" value="1"/>
</dbReference>
<keyword evidence="3 11" id="KW-0349">Heme</keyword>
<dbReference type="Gene3D" id="1.10.630.10">
    <property type="entry name" value="Cytochrome P450"/>
    <property type="match status" value="1"/>
</dbReference>
<dbReference type="GO" id="GO:0016020">
    <property type="term" value="C:membrane"/>
    <property type="evidence" value="ECO:0007669"/>
    <property type="project" value="UniProtKB-SubCell"/>
</dbReference>
<evidence type="ECO:0000313" key="13">
    <source>
        <dbReference type="Proteomes" id="UP001515500"/>
    </source>
</evidence>
<keyword evidence="6" id="KW-1133">Transmembrane helix</keyword>
<dbReference type="GO" id="GO:0005506">
    <property type="term" value="F:iron ion binding"/>
    <property type="evidence" value="ECO:0007669"/>
    <property type="project" value="InterPro"/>
</dbReference>
<protein>
    <submittedName>
        <fullName evidence="14">LOW QUALITY PROTEIN: cytokinin hydroxylase-like</fullName>
    </submittedName>
</protein>
<dbReference type="InterPro" id="IPR036396">
    <property type="entry name" value="Cyt_P450_sf"/>
</dbReference>
<keyword evidence="4" id="KW-0812">Transmembrane</keyword>
<evidence type="ECO:0000256" key="1">
    <source>
        <dbReference type="ARBA" id="ARBA00004370"/>
    </source>
</evidence>
<name>A0AB40AUD9_DIOCR</name>
<dbReference type="GO" id="GO:0020037">
    <property type="term" value="F:heme binding"/>
    <property type="evidence" value="ECO:0007669"/>
    <property type="project" value="InterPro"/>
</dbReference>
<evidence type="ECO:0000256" key="8">
    <source>
        <dbReference type="ARBA" id="ARBA00023004"/>
    </source>
</evidence>
<evidence type="ECO:0000256" key="10">
    <source>
        <dbReference type="ARBA" id="ARBA00023136"/>
    </source>
</evidence>
<keyword evidence="8 11" id="KW-0408">Iron</keyword>
<evidence type="ECO:0000256" key="11">
    <source>
        <dbReference type="PIRSR" id="PIRSR602401-1"/>
    </source>
</evidence>
<keyword evidence="9 12" id="KW-0503">Monooxygenase</keyword>
<dbReference type="PANTHER" id="PTHR24282:SF15">
    <property type="entry name" value="CYTOCHROME P450, FAMILY 715, SUBFAMILY A, POLYPEPTIDE 1"/>
    <property type="match status" value="1"/>
</dbReference>
<sequence length="523" mass="59519">MESFVTLLFLLFSLALLSVFWLLPSASLRRLKSNGFLGPSPNFPFGNLMEMRQTSKTSSSSSSSSSTTTTTTTTIGNHDIHSVVLPYFARWKKLYGFFVYWLGTEPFLYVAEPEFLKQIVSGVLSKSWGKPSVFRQDRRPMFGNGLVMVDGDYWQHHRHIITPAFSPANLNGMVSLMVESTTSMIDEWSKRVRSGESEIDVEKYIIRNAAEIIAKTSFGISEDEGKIVFEKLQAMQTMLFKSQRFVGVPFSKLLSPMKSYEAWKLGKEIDHLLLSIIKSRKENELANGTSTAHQDLLGILLARNQENTGRERKLTARELVDECKTFFFGGHETTALALTWTLFLLALYPQWQDILRDEIIEVFNGDHHSLDSTILSKLTKMGWVLNEVLRLYSPAPNVTRQAIKDIKVGNKMVIPKGTNMWIDVVAMHHDEELWGDDVNEFRPERFKESNNGGCKHRMGYLPFGFGGRLCVGRNLTMMEYKIVLTLLLSKFSFKVSPSYLHCPRYMLSLRPSHGVPLILEPIQ</sequence>
<dbReference type="Proteomes" id="UP001515500">
    <property type="component" value="Unplaced"/>
</dbReference>
<feature type="binding site" description="axial binding residue" evidence="11">
    <location>
        <position position="470"/>
    </location>
    <ligand>
        <name>heme</name>
        <dbReference type="ChEBI" id="CHEBI:30413"/>
    </ligand>
    <ligandPart>
        <name>Fe</name>
        <dbReference type="ChEBI" id="CHEBI:18248"/>
    </ligandPart>
</feature>
<gene>
    <name evidence="14" type="primary">LOC120254567</name>
</gene>
<evidence type="ECO:0000256" key="7">
    <source>
        <dbReference type="ARBA" id="ARBA00023002"/>
    </source>
</evidence>
<evidence type="ECO:0000256" key="3">
    <source>
        <dbReference type="ARBA" id="ARBA00022617"/>
    </source>
</evidence>
<comment type="similarity">
    <text evidence="2 12">Belongs to the cytochrome P450 family.</text>
</comment>
<evidence type="ECO:0000256" key="2">
    <source>
        <dbReference type="ARBA" id="ARBA00010617"/>
    </source>
</evidence>
<dbReference type="RefSeq" id="XP_039118596.1">
    <property type="nucleotide sequence ID" value="XM_039262662.1"/>
</dbReference>
<dbReference type="GeneID" id="120254567"/>
<evidence type="ECO:0000256" key="12">
    <source>
        <dbReference type="RuleBase" id="RU000461"/>
    </source>
</evidence>